<reference evidence="2 3" key="1">
    <citation type="submission" date="2023-07" db="EMBL/GenBank/DDBJ databases">
        <title>Sequencing the genomes of 1000 actinobacteria strains.</title>
        <authorList>
            <person name="Klenk H.-P."/>
        </authorList>
    </citation>
    <scope>NUCLEOTIDE SEQUENCE [LARGE SCALE GENOMIC DNA]</scope>
    <source>
        <strain evidence="2 3">DSM 44711</strain>
    </source>
</reference>
<dbReference type="EMBL" id="JAVDYC010000001">
    <property type="protein sequence ID" value="MDR7322740.1"/>
    <property type="molecule type" value="Genomic_DNA"/>
</dbReference>
<feature type="signal peptide" evidence="1">
    <location>
        <begin position="1"/>
        <end position="28"/>
    </location>
</feature>
<protein>
    <submittedName>
        <fullName evidence="2">Uncharacterized protein</fullName>
    </submittedName>
</protein>
<evidence type="ECO:0000313" key="3">
    <source>
        <dbReference type="Proteomes" id="UP001183629"/>
    </source>
</evidence>
<dbReference type="AlphaFoldDB" id="A0AAE3ZRW5"/>
<accession>A0AAE3ZRW5</accession>
<feature type="chain" id="PRO_5042030080" evidence="1">
    <location>
        <begin position="29"/>
        <end position="246"/>
    </location>
</feature>
<organism evidence="2 3">
    <name type="scientific">Catenuloplanes niger</name>
    <dbReference type="NCBI Taxonomy" id="587534"/>
    <lineage>
        <taxon>Bacteria</taxon>
        <taxon>Bacillati</taxon>
        <taxon>Actinomycetota</taxon>
        <taxon>Actinomycetes</taxon>
        <taxon>Micromonosporales</taxon>
        <taxon>Micromonosporaceae</taxon>
        <taxon>Catenuloplanes</taxon>
    </lineage>
</organism>
<keyword evidence="1" id="KW-0732">Signal</keyword>
<keyword evidence="3" id="KW-1185">Reference proteome</keyword>
<dbReference type="Proteomes" id="UP001183629">
    <property type="component" value="Unassembled WGS sequence"/>
</dbReference>
<proteinExistence type="predicted"/>
<dbReference type="PROSITE" id="PS51257">
    <property type="entry name" value="PROKAR_LIPOPROTEIN"/>
    <property type="match status" value="1"/>
</dbReference>
<evidence type="ECO:0000313" key="2">
    <source>
        <dbReference type="EMBL" id="MDR7322740.1"/>
    </source>
</evidence>
<sequence>MRPARYVAFLCAAALALTGCAQQSPAVAAYVGDETYSQRTVDAIFEEARAAFDADQAALAAAAADAPGEPGEQLERPSLPITRRHVVDLLLTLDLGRRAAEARNLTATGPEVPAELVESVLGVPAETRYVALYREWYRLYGTLQDDVAPAEVTDERMMTVYDALVDARAIDPGLSVPVVREQFGGGEFASVPLSVADLLRDEAERAGAVVNPKYLPVAVPMIASANSQSFPYRMPYLVDRTVVTAG</sequence>
<comment type="caution">
    <text evidence="2">The sequence shown here is derived from an EMBL/GenBank/DDBJ whole genome shotgun (WGS) entry which is preliminary data.</text>
</comment>
<dbReference type="RefSeq" id="WP_310413601.1">
    <property type="nucleotide sequence ID" value="NZ_JAVDYC010000001.1"/>
</dbReference>
<gene>
    <name evidence="2" type="ORF">J2S44_002990</name>
</gene>
<evidence type="ECO:0000256" key="1">
    <source>
        <dbReference type="SAM" id="SignalP"/>
    </source>
</evidence>
<name>A0AAE3ZRW5_9ACTN</name>